<dbReference type="InterPro" id="IPR002586">
    <property type="entry name" value="CobQ/CobB/MinD/ParA_Nub-bd_dom"/>
</dbReference>
<dbReference type="InterPro" id="IPR027417">
    <property type="entry name" value="P-loop_NTPase"/>
</dbReference>
<dbReference type="EMBL" id="FNJM01000001">
    <property type="protein sequence ID" value="SDO93050.1"/>
    <property type="molecule type" value="Genomic_DNA"/>
</dbReference>
<dbReference type="Gene3D" id="3.40.50.300">
    <property type="entry name" value="P-loop containing nucleotide triphosphate hydrolases"/>
    <property type="match status" value="1"/>
</dbReference>
<dbReference type="UniPathway" id="UPA00148"/>
<dbReference type="SUPFAM" id="SSF52540">
    <property type="entry name" value="P-loop containing nucleoside triphosphate hydrolases"/>
    <property type="match status" value="1"/>
</dbReference>
<evidence type="ECO:0000256" key="2">
    <source>
        <dbReference type="ARBA" id="ARBA00022573"/>
    </source>
</evidence>
<dbReference type="GO" id="GO:0009236">
    <property type="term" value="P:cobalamin biosynthetic process"/>
    <property type="evidence" value="ECO:0007669"/>
    <property type="project" value="UniProtKB-UniRule"/>
</dbReference>
<comment type="function">
    <text evidence="4">Catalyzes amidations at positions B, D, E, and G on adenosylcobyrinic A,C-diamide. NH(2) groups are provided by glutamine, and one molecule of ATP is hydrogenolyzed for each amidation.</text>
</comment>
<feature type="domain" description="CobB/CobQ-like glutamine amidotransferase" evidence="6">
    <location>
        <begin position="253"/>
        <end position="446"/>
    </location>
</feature>
<name>A0A1H0NL27_9CLOT</name>
<dbReference type="HAMAP" id="MF_00028">
    <property type="entry name" value="CobQ"/>
    <property type="match status" value="1"/>
</dbReference>
<dbReference type="CDD" id="cd01750">
    <property type="entry name" value="GATase1_CobQ"/>
    <property type="match status" value="1"/>
</dbReference>
<dbReference type="GO" id="GO:0003824">
    <property type="term" value="F:catalytic activity"/>
    <property type="evidence" value="ECO:0007669"/>
    <property type="project" value="InterPro"/>
</dbReference>
<dbReference type="PROSITE" id="PS51274">
    <property type="entry name" value="GATASE_COBBQ"/>
    <property type="match status" value="1"/>
</dbReference>
<reference evidence="7 8" key="1">
    <citation type="submission" date="2016-10" db="EMBL/GenBank/DDBJ databases">
        <authorList>
            <person name="de Groot N.N."/>
        </authorList>
    </citation>
    <scope>NUCLEOTIDE SEQUENCE [LARGE SCALE GENOMIC DNA]</scope>
    <source>
        <strain evidence="7 8">DSM 12272</strain>
    </source>
</reference>
<dbReference type="PANTHER" id="PTHR21343">
    <property type="entry name" value="DETHIOBIOTIN SYNTHETASE"/>
    <property type="match status" value="1"/>
</dbReference>
<dbReference type="PROSITE" id="PS51273">
    <property type="entry name" value="GATASE_TYPE_1"/>
    <property type="match status" value="1"/>
</dbReference>
<dbReference type="NCBIfam" id="TIGR00313">
    <property type="entry name" value="cobQ"/>
    <property type="match status" value="1"/>
</dbReference>
<dbReference type="InterPro" id="IPR029062">
    <property type="entry name" value="Class_I_gatase-like"/>
</dbReference>
<dbReference type="GO" id="GO:0015420">
    <property type="term" value="F:ABC-type vitamin B12 transporter activity"/>
    <property type="evidence" value="ECO:0007669"/>
    <property type="project" value="UniProtKB-UniRule"/>
</dbReference>
<evidence type="ECO:0000313" key="8">
    <source>
        <dbReference type="Proteomes" id="UP000198597"/>
    </source>
</evidence>
<dbReference type="InterPro" id="IPR047045">
    <property type="entry name" value="CobQ_N"/>
</dbReference>
<gene>
    <name evidence="4" type="primary">cobQ</name>
    <name evidence="7" type="ORF">SAMN04488529_101856</name>
</gene>
<organism evidence="7 8">
    <name type="scientific">Clostridium gasigenes</name>
    <dbReference type="NCBI Taxonomy" id="94869"/>
    <lineage>
        <taxon>Bacteria</taxon>
        <taxon>Bacillati</taxon>
        <taxon>Bacillota</taxon>
        <taxon>Clostridia</taxon>
        <taxon>Eubacteriales</taxon>
        <taxon>Clostridiaceae</taxon>
        <taxon>Clostridium</taxon>
    </lineage>
</organism>
<evidence type="ECO:0000256" key="4">
    <source>
        <dbReference type="HAMAP-Rule" id="MF_00028"/>
    </source>
</evidence>
<evidence type="ECO:0000259" key="5">
    <source>
        <dbReference type="Pfam" id="PF01656"/>
    </source>
</evidence>
<protein>
    <recommendedName>
        <fullName evidence="4">Cobyric acid synthase</fullName>
    </recommendedName>
</protein>
<feature type="active site" evidence="4">
    <location>
        <position position="438"/>
    </location>
</feature>
<sequence>MKTMANKVMLLGTASSVGKSTVATAFCRYFKNKGLKVAPFKALNISLNSFVTIDGLEMGRAQVVQAEACEIVPTAFMNPILLKPSGNLKTQVILNGKVHCTMDAYKYKELNKELRIVAKNTFYNLEKDYELMVLEGSGSCAEINLKESDIANMSMAKISDSPVILVADIDRGGVFASVVGTIMLLDEEEKNRVKGVIINKFRGNMEYFKPAMKQLEEIIKIPVLGALPYAEFDIEDEDSVTDRIKNKEAKGLDIVVIKLPHMSNFTDFNSLERLEGVQVRYVKEVNEIKKPHVIIIPGTKNTIEDLKAIKLNGIFEKINSLKKEGIFIFGICGGYQMLGKLIEDLDGVEGEKTSEEGFGLLDIKTIFNKEKLTRQIKGVVTVNSNIIKSCNGITVSGYEIHNGKTIKSKDSKVFINDINGEVVGVCSTDGKILGTYLHGIFDEGNFAKELINNIKEYNGIKLYNEENLDYEKYKLEQYDKLAALLEENIDMEKVEEIIF</sequence>
<keyword evidence="2 4" id="KW-0169">Cobalamin biosynthesis</keyword>
<keyword evidence="8" id="KW-1185">Reference proteome</keyword>
<dbReference type="AlphaFoldDB" id="A0A1H0NL27"/>
<keyword evidence="3 4" id="KW-0315">Glutamine amidotransferase</keyword>
<evidence type="ECO:0000256" key="3">
    <source>
        <dbReference type="ARBA" id="ARBA00022962"/>
    </source>
</evidence>
<dbReference type="Proteomes" id="UP000198597">
    <property type="component" value="Unassembled WGS sequence"/>
</dbReference>
<feature type="domain" description="CobQ/CobB/MinD/ParA nucleotide binding" evidence="5">
    <location>
        <begin position="9"/>
        <end position="231"/>
    </location>
</feature>
<comment type="pathway">
    <text evidence="1 4">Cofactor biosynthesis; adenosylcobalamin biosynthesis.</text>
</comment>
<dbReference type="Pfam" id="PF07685">
    <property type="entry name" value="GATase_3"/>
    <property type="match status" value="1"/>
</dbReference>
<evidence type="ECO:0000313" key="7">
    <source>
        <dbReference type="EMBL" id="SDO93050.1"/>
    </source>
</evidence>
<dbReference type="STRING" id="94869.SAMN04488529_101856"/>
<accession>A0A1H0NL27</accession>
<dbReference type="SUPFAM" id="SSF52317">
    <property type="entry name" value="Class I glutamine amidotransferase-like"/>
    <property type="match status" value="1"/>
</dbReference>
<dbReference type="InterPro" id="IPR004459">
    <property type="entry name" value="CobQ_synth"/>
</dbReference>
<dbReference type="PANTHER" id="PTHR21343:SF1">
    <property type="entry name" value="COBYRIC ACID SYNTHASE"/>
    <property type="match status" value="1"/>
</dbReference>
<dbReference type="InterPro" id="IPR011698">
    <property type="entry name" value="GATase_3"/>
</dbReference>
<proteinExistence type="inferred from homology"/>
<dbReference type="InterPro" id="IPR033949">
    <property type="entry name" value="CobQ_GATase1"/>
</dbReference>
<comment type="similarity">
    <text evidence="4">Belongs to the CobB/CobQ family. CobQ subfamily.</text>
</comment>
<feature type="active site" description="Nucleophile" evidence="4">
    <location>
        <position position="332"/>
    </location>
</feature>
<dbReference type="CDD" id="cd05389">
    <property type="entry name" value="CobQ_N"/>
    <property type="match status" value="1"/>
</dbReference>
<evidence type="ECO:0000259" key="6">
    <source>
        <dbReference type="Pfam" id="PF07685"/>
    </source>
</evidence>
<dbReference type="NCBIfam" id="NF001989">
    <property type="entry name" value="PRK00784.1"/>
    <property type="match status" value="1"/>
</dbReference>
<dbReference type="Pfam" id="PF01656">
    <property type="entry name" value="CbiA"/>
    <property type="match status" value="1"/>
</dbReference>
<dbReference type="Gene3D" id="3.40.50.880">
    <property type="match status" value="1"/>
</dbReference>
<evidence type="ECO:0000256" key="1">
    <source>
        <dbReference type="ARBA" id="ARBA00004953"/>
    </source>
</evidence>